<dbReference type="Gene3D" id="2.30.30.40">
    <property type="entry name" value="SH3 Domains"/>
    <property type="match status" value="1"/>
</dbReference>
<organism evidence="2 3">
    <name type="scientific">Mucilaginibacter ximonensis</name>
    <dbReference type="NCBI Taxonomy" id="538021"/>
    <lineage>
        <taxon>Bacteria</taxon>
        <taxon>Pseudomonadati</taxon>
        <taxon>Bacteroidota</taxon>
        <taxon>Sphingobacteriia</taxon>
        <taxon>Sphingobacteriales</taxon>
        <taxon>Sphingobacteriaceae</taxon>
        <taxon>Mucilaginibacter</taxon>
    </lineage>
</organism>
<dbReference type="Proteomes" id="UP001597557">
    <property type="component" value="Unassembled WGS sequence"/>
</dbReference>
<keyword evidence="1" id="KW-0812">Transmembrane</keyword>
<keyword evidence="3" id="KW-1185">Reference proteome</keyword>
<reference evidence="3" key="1">
    <citation type="journal article" date="2019" name="Int. J. Syst. Evol. Microbiol.">
        <title>The Global Catalogue of Microorganisms (GCM) 10K type strain sequencing project: providing services to taxonomists for standard genome sequencing and annotation.</title>
        <authorList>
            <consortium name="The Broad Institute Genomics Platform"/>
            <consortium name="The Broad Institute Genome Sequencing Center for Infectious Disease"/>
            <person name="Wu L."/>
            <person name="Ma J."/>
        </authorList>
    </citation>
    <scope>NUCLEOTIDE SEQUENCE [LARGE SCALE GENOMIC DNA]</scope>
    <source>
        <strain evidence="3">KCTC 22437</strain>
    </source>
</reference>
<accession>A0ABW5Y8L4</accession>
<keyword evidence="1" id="KW-1133">Transmembrane helix</keyword>
<keyword evidence="1" id="KW-0472">Membrane</keyword>
<gene>
    <name evidence="2" type="ORF">ACFS5N_03975</name>
</gene>
<dbReference type="InterPro" id="IPR010828">
    <property type="entry name" value="Atf2/Sli1-like"/>
</dbReference>
<proteinExistence type="predicted"/>
<evidence type="ECO:0000256" key="1">
    <source>
        <dbReference type="SAM" id="Phobius"/>
    </source>
</evidence>
<dbReference type="RefSeq" id="WP_377182473.1">
    <property type="nucleotide sequence ID" value="NZ_JBHUPD010000001.1"/>
</dbReference>
<name>A0ABW5Y8L4_9SPHI</name>
<dbReference type="Pfam" id="PF07247">
    <property type="entry name" value="AATase"/>
    <property type="match status" value="1"/>
</dbReference>
<evidence type="ECO:0000313" key="3">
    <source>
        <dbReference type="Proteomes" id="UP001597557"/>
    </source>
</evidence>
<sequence length="172" mass="19189">MVKRIRRYSTSLKVVLVLTGTIAVGYFAKLFTGTKQVVIADTVAESHPLKKHRQKHKFKNHQALTVTAPPVNTAVKAKRGVATSSEPVKQLTPAIKEQPDSVTTTSFLYTTYVQPNITGIVKLRSDDKFYADIIADIPANARVRVLKKGPMYYQVAYNNNIGFVPKWSLQTK</sequence>
<comment type="caution">
    <text evidence="2">The sequence shown here is derived from an EMBL/GenBank/DDBJ whole genome shotgun (WGS) entry which is preliminary data.</text>
</comment>
<protein>
    <recommendedName>
        <fullName evidence="4">SH3 domain-containing protein</fullName>
    </recommendedName>
</protein>
<evidence type="ECO:0008006" key="4">
    <source>
        <dbReference type="Google" id="ProtNLM"/>
    </source>
</evidence>
<evidence type="ECO:0000313" key="2">
    <source>
        <dbReference type="EMBL" id="MFD2871615.1"/>
    </source>
</evidence>
<feature type="transmembrane region" description="Helical" evidence="1">
    <location>
        <begin position="12"/>
        <end position="31"/>
    </location>
</feature>
<dbReference type="EMBL" id="JBHUPD010000001">
    <property type="protein sequence ID" value="MFD2871615.1"/>
    <property type="molecule type" value="Genomic_DNA"/>
</dbReference>